<keyword evidence="1" id="KW-1133">Transmembrane helix</keyword>
<keyword evidence="1" id="KW-0472">Membrane</keyword>
<feature type="transmembrane region" description="Helical" evidence="1">
    <location>
        <begin position="20"/>
        <end position="41"/>
    </location>
</feature>
<proteinExistence type="predicted"/>
<evidence type="ECO:0000313" key="3">
    <source>
        <dbReference type="EMBL" id="CAE4590413.1"/>
    </source>
</evidence>
<dbReference type="EMBL" id="HBNS01007587">
    <property type="protein sequence ID" value="CAE4590413.1"/>
    <property type="molecule type" value="Transcribed_RNA"/>
</dbReference>
<gene>
    <name evidence="2" type="ORF">DBRI00130_LOCUS6128</name>
    <name evidence="3" type="ORF">DBRI00130_LOCUS6129</name>
</gene>
<evidence type="ECO:0000313" key="2">
    <source>
        <dbReference type="EMBL" id="CAE4590411.1"/>
    </source>
</evidence>
<dbReference type="EMBL" id="HBNS01007586">
    <property type="protein sequence ID" value="CAE4590411.1"/>
    <property type="molecule type" value="Transcribed_RNA"/>
</dbReference>
<protein>
    <submittedName>
        <fullName evidence="2">Uncharacterized protein</fullName>
    </submittedName>
</protein>
<accession>A0A6V2BY41</accession>
<name>A0A6V2BY41_9STRA</name>
<dbReference type="AlphaFoldDB" id="A0A6V2BY41"/>
<feature type="transmembrane region" description="Helical" evidence="1">
    <location>
        <begin position="145"/>
        <end position="163"/>
    </location>
</feature>
<feature type="transmembrane region" description="Helical" evidence="1">
    <location>
        <begin position="53"/>
        <end position="78"/>
    </location>
</feature>
<reference evidence="2" key="1">
    <citation type="submission" date="2021-01" db="EMBL/GenBank/DDBJ databases">
        <authorList>
            <person name="Corre E."/>
            <person name="Pelletier E."/>
            <person name="Niang G."/>
            <person name="Scheremetjew M."/>
            <person name="Finn R."/>
            <person name="Kale V."/>
            <person name="Holt S."/>
            <person name="Cochrane G."/>
            <person name="Meng A."/>
            <person name="Brown T."/>
            <person name="Cohen L."/>
        </authorList>
    </citation>
    <scope>NUCLEOTIDE SEQUENCE</scope>
    <source>
        <strain evidence="2">GSO104</strain>
    </source>
</reference>
<feature type="transmembrane region" description="Helical" evidence="1">
    <location>
        <begin position="90"/>
        <end position="111"/>
    </location>
</feature>
<sequence>MKSKHQTPPPPTNTTQSPTIFQKVMFWTLLPSILLIPLWLFAGRTLFGGPSGWIGITYMFTICPALFLCHLLIFLVCLCKNRRCGKGCSATYHVSYPLAMALVVYDTTLFLQQFVMNDGGDTGPSGSWASHHLGLSVAVSTKMDALLTICIFFLLFVIMFLTFTMELEGDYGVGQEALMAPLVTEEHKVDGEEDSVVKDSSSTLGVHSTEENVSQVEICFV</sequence>
<keyword evidence="1" id="KW-0812">Transmembrane</keyword>
<organism evidence="2">
    <name type="scientific">Ditylum brightwellii</name>
    <dbReference type="NCBI Taxonomy" id="49249"/>
    <lineage>
        <taxon>Eukaryota</taxon>
        <taxon>Sar</taxon>
        <taxon>Stramenopiles</taxon>
        <taxon>Ochrophyta</taxon>
        <taxon>Bacillariophyta</taxon>
        <taxon>Mediophyceae</taxon>
        <taxon>Lithodesmiophycidae</taxon>
        <taxon>Lithodesmiales</taxon>
        <taxon>Lithodesmiaceae</taxon>
        <taxon>Ditylum</taxon>
    </lineage>
</organism>
<evidence type="ECO:0000256" key="1">
    <source>
        <dbReference type="SAM" id="Phobius"/>
    </source>
</evidence>